<dbReference type="EMBL" id="QTSU01000003">
    <property type="protein sequence ID" value="RDZ26620.1"/>
    <property type="molecule type" value="Genomic_DNA"/>
</dbReference>
<comment type="caution">
    <text evidence="3">The sequence shown here is derived from an EMBL/GenBank/DDBJ whole genome shotgun (WGS) entry which is preliminary data.</text>
</comment>
<name>A0A371JYC6_9GAMM</name>
<sequence>MAAWFTVVAPLIPEILRQARPYFTKAPQQALPPANIVAVQIGELQDAAAQNAESIKILAAEMQKTLTGLQEASMALEQRLRRARAVSLAALATAGVALAIAAAALALR</sequence>
<keyword evidence="2" id="KW-0812">Transmembrane</keyword>
<accession>A0A371JYC6</accession>
<evidence type="ECO:0008006" key="5">
    <source>
        <dbReference type="Google" id="ProtNLM"/>
    </source>
</evidence>
<evidence type="ECO:0000313" key="3">
    <source>
        <dbReference type="EMBL" id="RDZ26620.1"/>
    </source>
</evidence>
<evidence type="ECO:0000256" key="1">
    <source>
        <dbReference type="SAM" id="Coils"/>
    </source>
</evidence>
<evidence type="ECO:0000256" key="2">
    <source>
        <dbReference type="SAM" id="Phobius"/>
    </source>
</evidence>
<dbReference type="OrthoDB" id="5975772at2"/>
<keyword evidence="2" id="KW-0472">Membrane</keyword>
<keyword evidence="1" id="KW-0175">Coiled coil</keyword>
<feature type="transmembrane region" description="Helical" evidence="2">
    <location>
        <begin position="85"/>
        <end position="107"/>
    </location>
</feature>
<keyword evidence="4" id="KW-1185">Reference proteome</keyword>
<dbReference type="RefSeq" id="WP_115860826.1">
    <property type="nucleotide sequence ID" value="NZ_QTSU01000003.1"/>
</dbReference>
<evidence type="ECO:0000313" key="4">
    <source>
        <dbReference type="Proteomes" id="UP000264492"/>
    </source>
</evidence>
<feature type="coiled-coil region" evidence="1">
    <location>
        <begin position="59"/>
        <end position="86"/>
    </location>
</feature>
<protein>
    <recommendedName>
        <fullName evidence="5">Chemotaxis protein</fullName>
    </recommendedName>
</protein>
<keyword evidence="2" id="KW-1133">Transmembrane helix</keyword>
<gene>
    <name evidence="3" type="ORF">DX914_16700</name>
</gene>
<dbReference type="Proteomes" id="UP000264492">
    <property type="component" value="Unassembled WGS sequence"/>
</dbReference>
<proteinExistence type="predicted"/>
<organism evidence="3 4">
    <name type="scientific">Lysobacter silvisoli</name>
    <dbReference type="NCBI Taxonomy" id="2293254"/>
    <lineage>
        <taxon>Bacteria</taxon>
        <taxon>Pseudomonadati</taxon>
        <taxon>Pseudomonadota</taxon>
        <taxon>Gammaproteobacteria</taxon>
        <taxon>Lysobacterales</taxon>
        <taxon>Lysobacteraceae</taxon>
        <taxon>Lysobacter</taxon>
    </lineage>
</organism>
<dbReference type="AlphaFoldDB" id="A0A371JYC6"/>
<reference evidence="3 4" key="1">
    <citation type="submission" date="2018-08" db="EMBL/GenBank/DDBJ databases">
        <title>Lysobacter sp. zong2l5, whole genome shotgun sequence.</title>
        <authorList>
            <person name="Zhang X."/>
            <person name="Feng G."/>
            <person name="Zhu H."/>
        </authorList>
    </citation>
    <scope>NUCLEOTIDE SEQUENCE [LARGE SCALE GENOMIC DNA]</scope>
    <source>
        <strain evidence="4">zong2l5</strain>
    </source>
</reference>